<organism evidence="5 6">
    <name type="scientific">Dissostichus mawsoni</name>
    <name type="common">Antarctic cod</name>
    <dbReference type="NCBI Taxonomy" id="36200"/>
    <lineage>
        <taxon>Eukaryota</taxon>
        <taxon>Metazoa</taxon>
        <taxon>Chordata</taxon>
        <taxon>Craniata</taxon>
        <taxon>Vertebrata</taxon>
        <taxon>Euteleostomi</taxon>
        <taxon>Actinopterygii</taxon>
        <taxon>Neopterygii</taxon>
        <taxon>Teleostei</taxon>
        <taxon>Neoteleostei</taxon>
        <taxon>Acanthomorphata</taxon>
        <taxon>Eupercaria</taxon>
        <taxon>Perciformes</taxon>
        <taxon>Notothenioidei</taxon>
        <taxon>Nototheniidae</taxon>
        <taxon>Dissostichus</taxon>
    </lineage>
</organism>
<dbReference type="FunFam" id="1.25.40.10:FF:001533">
    <property type="entry name" value="Cartilage associated protein"/>
    <property type="match status" value="1"/>
</dbReference>
<dbReference type="GO" id="GO:0005783">
    <property type="term" value="C:endoplasmic reticulum"/>
    <property type="evidence" value="ECO:0007669"/>
    <property type="project" value="TreeGrafter"/>
</dbReference>
<keyword evidence="3" id="KW-0325">Glycoprotein</keyword>
<keyword evidence="2" id="KW-0732">Signal</keyword>
<evidence type="ECO:0000259" key="4">
    <source>
        <dbReference type="Pfam" id="PF23557"/>
    </source>
</evidence>
<dbReference type="Proteomes" id="UP000518266">
    <property type="component" value="Unassembled WGS sequence"/>
</dbReference>
<accession>A0A7J5XA25</accession>
<dbReference type="Gene3D" id="1.25.40.10">
    <property type="entry name" value="Tetratricopeptide repeat domain"/>
    <property type="match status" value="1"/>
</dbReference>
<gene>
    <name evidence="5" type="ORF">F7725_025046</name>
</gene>
<evidence type="ECO:0000256" key="2">
    <source>
        <dbReference type="ARBA" id="ARBA00022729"/>
    </source>
</evidence>
<name>A0A7J5XA25_DISMA</name>
<feature type="domain" description="Leprecan-like alpha-helical" evidence="4">
    <location>
        <begin position="489"/>
        <end position="768"/>
    </location>
</feature>
<comment type="caution">
    <text evidence="5">The sequence shown here is derived from an EMBL/GenBank/DDBJ whole genome shotgun (WGS) entry which is preliminary data.</text>
</comment>
<dbReference type="GO" id="GO:0030199">
    <property type="term" value="P:collagen fibril organization"/>
    <property type="evidence" value="ECO:0007669"/>
    <property type="project" value="TreeGrafter"/>
</dbReference>
<evidence type="ECO:0000313" key="5">
    <source>
        <dbReference type="EMBL" id="KAF3833842.1"/>
    </source>
</evidence>
<dbReference type="EMBL" id="JAAKFY010000026">
    <property type="protein sequence ID" value="KAF3833842.1"/>
    <property type="molecule type" value="Genomic_DNA"/>
</dbReference>
<comment type="similarity">
    <text evidence="1">Belongs to the leprecan family.</text>
</comment>
<keyword evidence="6" id="KW-1185">Reference proteome</keyword>
<proteinExistence type="inferred from homology"/>
<sequence>MEFCEVLTDSSLPIAQVRRNDKMSFLSNTHLHESVLHPWHYLVGSQNNVEALKCLTKVYSRRVDGCAVHQRGVVVIFDKVSLLGLFITLLWLVDGGHHSVSMMSMSNTSTAEPGILEPERDMVRGKKKTILKPADKEDIAHTCALLSIAEMWGDDDGAFLSDTDSNQTLVHAGDHVAFAHIGVIVIAHKVSSDGLPGAGLGHHLIGHCDPIFGVVEVQKHDVKHQRCLTRDVATWRAKKKKRRKEAPDPYRQSATRSQRKCHRCAYGCGYREGGGERLHICVWVHFSFKLGIILQNKPGIKEGPVQQGAIVVVANVVGHLHLPGAGGGGVVGFDLDAILRVPHVEQQDVKMEDCVRWDLDQDSLVDTQPHQSFVHPCDQLLLPNKHVVASMDSELSLPAWLTGRNTQRALLRITRTLFAPCSPVCSAPGRGSSSSPAPGGGEAVSGYVVELEAVLETHAPSPGSSQPTIYASKYEKYSFRSFPRHELMPLESAYKYALDQYTGEKWKETVEYMEVSLRLYRLLRDSEAFCNLNCSSVRLDDEQKFAEFAELRAFGNVMKRAQCLKRCKQGLPAFRQTMPSRDTIEEFERREPYKYLQFAYFKSDNLAKAVSAAHTFLLKHPDDEMMQRNMAYYKSMPGSEEHLKDLETKSYETLFVRAVRAYNGENYRTSVSDMELALRDFFKVYDECLAASEGPRDVKDFKDFYPSIADHYIEVLERKVRCESDLTPVVGGFNLKDLKNAVPCAASYMLFDPKDEVMKNNVAYYQYHKKPWELTDEDFLPRTEALRYHNQTSMQLGMLEFSKQRLVSDDEGEVFEFIDQFLEVVEEPKLETPPKI</sequence>
<dbReference type="AlphaFoldDB" id="A0A7J5XA25"/>
<dbReference type="Pfam" id="PF23557">
    <property type="entry name" value="TPR_leprecan"/>
    <property type="match status" value="1"/>
</dbReference>
<protein>
    <recommendedName>
        <fullName evidence="4">Leprecan-like alpha-helical domain-containing protein</fullName>
    </recommendedName>
</protein>
<dbReference type="OrthoDB" id="8610171at2759"/>
<dbReference type="GO" id="GO:0005518">
    <property type="term" value="F:collagen binding"/>
    <property type="evidence" value="ECO:0007669"/>
    <property type="project" value="TreeGrafter"/>
</dbReference>
<dbReference type="InterPro" id="IPR011990">
    <property type="entry name" value="TPR-like_helical_dom_sf"/>
</dbReference>
<evidence type="ECO:0000256" key="3">
    <source>
        <dbReference type="ARBA" id="ARBA00023180"/>
    </source>
</evidence>
<dbReference type="PANTHER" id="PTHR13986:SF3">
    <property type="entry name" value="CARTILAGE-ASSOCIATED PROTEIN"/>
    <property type="match status" value="1"/>
</dbReference>
<dbReference type="InterPro" id="IPR056585">
    <property type="entry name" value="Leprecan_dom"/>
</dbReference>
<dbReference type="PANTHER" id="PTHR13986">
    <property type="entry name" value="PROTEIN LYSINE HYDROXYLATION COMPLEX COMPONENT"/>
    <property type="match status" value="1"/>
</dbReference>
<dbReference type="InterPro" id="IPR052284">
    <property type="entry name" value="Collagen_mod_leprecan"/>
</dbReference>
<evidence type="ECO:0000313" key="6">
    <source>
        <dbReference type="Proteomes" id="UP000518266"/>
    </source>
</evidence>
<evidence type="ECO:0000256" key="1">
    <source>
        <dbReference type="ARBA" id="ARBA00006487"/>
    </source>
</evidence>
<reference evidence="5 6" key="1">
    <citation type="submission" date="2020-03" db="EMBL/GenBank/DDBJ databases">
        <title>Dissostichus mawsoni Genome sequencing and assembly.</title>
        <authorList>
            <person name="Park H."/>
        </authorList>
    </citation>
    <scope>NUCLEOTIDE SEQUENCE [LARGE SCALE GENOMIC DNA]</scope>
    <source>
        <strain evidence="5">DM0001</strain>
        <tissue evidence="5">Muscle</tissue>
    </source>
</reference>